<reference evidence="1" key="1">
    <citation type="submission" date="2022-06" db="EMBL/GenBank/DDBJ databases">
        <title>Complete genome sequences of two strains of the flax pathogen Septoria linicola.</title>
        <authorList>
            <person name="Lapalu N."/>
            <person name="Simon A."/>
            <person name="Demenou B."/>
            <person name="Paumier D."/>
            <person name="Guillot M.-P."/>
            <person name="Gout L."/>
            <person name="Valade R."/>
        </authorList>
    </citation>
    <scope>NUCLEOTIDE SEQUENCE</scope>
    <source>
        <strain evidence="1">SE15195</strain>
    </source>
</reference>
<keyword evidence="2" id="KW-1185">Reference proteome</keyword>
<dbReference type="Proteomes" id="UP001056384">
    <property type="component" value="Chromosome 12"/>
</dbReference>
<gene>
    <name evidence="1" type="ORF">Slin15195_G128680</name>
</gene>
<proteinExistence type="predicted"/>
<sequence length="272" mass="30454">MSDLIAIPDSYPRPVIVRVLGSTAQFWVERDRIEGQVSLINKLLAHCSTIPLVSLPCVDELLCVNVKGSQICRAYIYYLNTGKIEYKLACKITNGAAELQQYELQMLVSLHLVGAAFEDDAFQDAVMDSLISTYSAAAAHGSGHVLQKCGVTNDIIAHIYGKTLPGSLLRRFIVDVHVWAGTMLTLDYTVEPFLHDLILSLTRYTPLWNTEALVEHANQCMQTYRARLIQTYTTEVAIPAAFQCCHYHKHAAGYECSNQKRKRAQKDEACRD</sequence>
<evidence type="ECO:0000313" key="2">
    <source>
        <dbReference type="Proteomes" id="UP001056384"/>
    </source>
</evidence>
<name>A0A9Q9ER60_9PEZI</name>
<organism evidence="1 2">
    <name type="scientific">Septoria linicola</name>
    <dbReference type="NCBI Taxonomy" id="215465"/>
    <lineage>
        <taxon>Eukaryota</taxon>
        <taxon>Fungi</taxon>
        <taxon>Dikarya</taxon>
        <taxon>Ascomycota</taxon>
        <taxon>Pezizomycotina</taxon>
        <taxon>Dothideomycetes</taxon>
        <taxon>Dothideomycetidae</taxon>
        <taxon>Mycosphaerellales</taxon>
        <taxon>Mycosphaerellaceae</taxon>
        <taxon>Septoria</taxon>
    </lineage>
</organism>
<accession>A0A9Q9ER60</accession>
<dbReference type="EMBL" id="CP099429">
    <property type="protein sequence ID" value="USW59549.1"/>
    <property type="molecule type" value="Genomic_DNA"/>
</dbReference>
<evidence type="ECO:0000313" key="1">
    <source>
        <dbReference type="EMBL" id="USW59549.1"/>
    </source>
</evidence>
<protein>
    <submittedName>
        <fullName evidence="1">Uncharacterized protein</fullName>
    </submittedName>
</protein>
<dbReference type="AlphaFoldDB" id="A0A9Q9ER60"/>